<feature type="region of interest" description="Disordered" evidence="1">
    <location>
        <begin position="37"/>
        <end position="56"/>
    </location>
</feature>
<dbReference type="AlphaFoldDB" id="A0A8R7Q335"/>
<reference evidence="2" key="2">
    <citation type="submission" date="2018-03" db="EMBL/GenBank/DDBJ databases">
        <title>The Triticum urartu genome reveals the dynamic nature of wheat genome evolution.</title>
        <authorList>
            <person name="Ling H."/>
            <person name="Ma B."/>
            <person name="Shi X."/>
            <person name="Liu H."/>
            <person name="Dong L."/>
            <person name="Sun H."/>
            <person name="Cao Y."/>
            <person name="Gao Q."/>
            <person name="Zheng S."/>
            <person name="Li Y."/>
            <person name="Yu Y."/>
            <person name="Du H."/>
            <person name="Qi M."/>
            <person name="Li Y."/>
            <person name="Yu H."/>
            <person name="Cui Y."/>
            <person name="Wang N."/>
            <person name="Chen C."/>
            <person name="Wu H."/>
            <person name="Zhao Y."/>
            <person name="Zhang J."/>
            <person name="Li Y."/>
            <person name="Zhou W."/>
            <person name="Zhang B."/>
            <person name="Hu W."/>
            <person name="Eijk M."/>
            <person name="Tang J."/>
            <person name="Witsenboer H."/>
            <person name="Zhao S."/>
            <person name="Li Z."/>
            <person name="Zhang A."/>
            <person name="Wang D."/>
            <person name="Liang C."/>
        </authorList>
    </citation>
    <scope>NUCLEOTIDE SEQUENCE [LARGE SCALE GENOMIC DNA]</scope>
    <source>
        <strain evidence="2">cv. G1812</strain>
    </source>
</reference>
<accession>A0A8R7Q335</accession>
<dbReference type="Gramene" id="TuG1812G0400001942.01.T01">
    <property type="protein sequence ID" value="TuG1812G0400001942.01.T01.cds386777"/>
    <property type="gene ID" value="TuG1812G0400001942.01"/>
</dbReference>
<dbReference type="EnsemblPlants" id="TuG1812G0400001942.01.T01">
    <property type="protein sequence ID" value="TuG1812G0400001942.01.T01.cds386777"/>
    <property type="gene ID" value="TuG1812G0400001942.01"/>
</dbReference>
<dbReference type="Gramene" id="TuG1812G0400001942.01.T02">
    <property type="protein sequence ID" value="TuG1812G0400001942.01.T02.cds386777"/>
    <property type="gene ID" value="TuG1812G0400001942.01"/>
</dbReference>
<protein>
    <submittedName>
        <fullName evidence="2">Uncharacterized protein</fullName>
    </submittedName>
</protein>
<sequence>MHTNQIKDQVLPASPCDLFNPDWWLKTTDAHEAYRQSLGTEEDNHGDGGRCGRRKKVMRPGGTAVQIKGAYSLGAEETKPGLCRWMSVRTRPTTVLRRPTGGDVGARRLPATGWRRRGWLRRLRQAERRGGVALAAADGRGRNGGAANGPCGRRRWREVVRAWRNGPCGRMRGARDRACVVGRYFLTAEQG</sequence>
<dbReference type="EnsemblPlants" id="TuG1812G0400001942.01.T03">
    <property type="protein sequence ID" value="TuG1812G0400001942.01.T03.cds386781"/>
    <property type="gene ID" value="TuG1812G0400001942.01"/>
</dbReference>
<dbReference type="Proteomes" id="UP000015106">
    <property type="component" value="Chromosome 4"/>
</dbReference>
<dbReference type="EnsemblPlants" id="TuG1812G0400001942.01.T02">
    <property type="protein sequence ID" value="TuG1812G0400001942.01.T02.cds386777"/>
    <property type="gene ID" value="TuG1812G0400001942.01"/>
</dbReference>
<dbReference type="Gramene" id="TuG1812G0400001942.01.T03">
    <property type="protein sequence ID" value="TuG1812G0400001942.01.T03.cds386781"/>
    <property type="gene ID" value="TuG1812G0400001942.01"/>
</dbReference>
<keyword evidence="3" id="KW-1185">Reference proteome</keyword>
<evidence type="ECO:0000256" key="1">
    <source>
        <dbReference type="SAM" id="MobiDB-lite"/>
    </source>
</evidence>
<reference evidence="2" key="3">
    <citation type="submission" date="2022-06" db="UniProtKB">
        <authorList>
            <consortium name="EnsemblPlants"/>
        </authorList>
    </citation>
    <scope>IDENTIFICATION</scope>
</reference>
<evidence type="ECO:0000313" key="3">
    <source>
        <dbReference type="Proteomes" id="UP000015106"/>
    </source>
</evidence>
<organism evidence="2 3">
    <name type="scientific">Triticum urartu</name>
    <name type="common">Red wild einkorn</name>
    <name type="synonym">Crithodium urartu</name>
    <dbReference type="NCBI Taxonomy" id="4572"/>
    <lineage>
        <taxon>Eukaryota</taxon>
        <taxon>Viridiplantae</taxon>
        <taxon>Streptophyta</taxon>
        <taxon>Embryophyta</taxon>
        <taxon>Tracheophyta</taxon>
        <taxon>Spermatophyta</taxon>
        <taxon>Magnoliopsida</taxon>
        <taxon>Liliopsida</taxon>
        <taxon>Poales</taxon>
        <taxon>Poaceae</taxon>
        <taxon>BOP clade</taxon>
        <taxon>Pooideae</taxon>
        <taxon>Triticodae</taxon>
        <taxon>Triticeae</taxon>
        <taxon>Triticinae</taxon>
        <taxon>Triticum</taxon>
    </lineage>
</organism>
<name>A0A8R7Q335_TRIUA</name>
<reference evidence="3" key="1">
    <citation type="journal article" date="2013" name="Nature">
        <title>Draft genome of the wheat A-genome progenitor Triticum urartu.</title>
        <authorList>
            <person name="Ling H.Q."/>
            <person name="Zhao S."/>
            <person name="Liu D."/>
            <person name="Wang J."/>
            <person name="Sun H."/>
            <person name="Zhang C."/>
            <person name="Fan H."/>
            <person name="Li D."/>
            <person name="Dong L."/>
            <person name="Tao Y."/>
            <person name="Gao C."/>
            <person name="Wu H."/>
            <person name="Li Y."/>
            <person name="Cui Y."/>
            <person name="Guo X."/>
            <person name="Zheng S."/>
            <person name="Wang B."/>
            <person name="Yu K."/>
            <person name="Liang Q."/>
            <person name="Yang W."/>
            <person name="Lou X."/>
            <person name="Chen J."/>
            <person name="Feng M."/>
            <person name="Jian J."/>
            <person name="Zhang X."/>
            <person name="Luo G."/>
            <person name="Jiang Y."/>
            <person name="Liu J."/>
            <person name="Wang Z."/>
            <person name="Sha Y."/>
            <person name="Zhang B."/>
            <person name="Wu H."/>
            <person name="Tang D."/>
            <person name="Shen Q."/>
            <person name="Xue P."/>
            <person name="Zou S."/>
            <person name="Wang X."/>
            <person name="Liu X."/>
            <person name="Wang F."/>
            <person name="Yang Y."/>
            <person name="An X."/>
            <person name="Dong Z."/>
            <person name="Zhang K."/>
            <person name="Zhang X."/>
            <person name="Luo M.C."/>
            <person name="Dvorak J."/>
            <person name="Tong Y."/>
            <person name="Wang J."/>
            <person name="Yang H."/>
            <person name="Li Z."/>
            <person name="Wang D."/>
            <person name="Zhang A."/>
            <person name="Wang J."/>
        </authorList>
    </citation>
    <scope>NUCLEOTIDE SEQUENCE</scope>
    <source>
        <strain evidence="3">cv. G1812</strain>
    </source>
</reference>
<proteinExistence type="predicted"/>
<evidence type="ECO:0000313" key="2">
    <source>
        <dbReference type="EnsemblPlants" id="TuG1812G0400001942.01.T01.cds386777"/>
    </source>
</evidence>